<evidence type="ECO:0000256" key="1">
    <source>
        <dbReference type="ARBA" id="ARBA00001968"/>
    </source>
</evidence>
<dbReference type="PIRSF" id="PIRSF006305">
    <property type="entry name" value="Maf"/>
    <property type="match status" value="1"/>
</dbReference>
<comment type="cofactor">
    <cofactor evidence="1">
        <name>a divalent metal cation</name>
        <dbReference type="ChEBI" id="CHEBI:60240"/>
    </cofactor>
</comment>
<dbReference type="NCBIfam" id="TIGR00172">
    <property type="entry name" value="maf"/>
    <property type="match status" value="1"/>
</dbReference>
<dbReference type="InterPro" id="IPR003697">
    <property type="entry name" value="Maf-like"/>
</dbReference>
<accession>A0A0B6Z6B4</accession>
<dbReference type="GO" id="GO:0047429">
    <property type="term" value="F:nucleoside triphosphate diphosphatase activity"/>
    <property type="evidence" value="ECO:0007669"/>
    <property type="project" value="InterPro"/>
</dbReference>
<dbReference type="Pfam" id="PF02545">
    <property type="entry name" value="Maf"/>
    <property type="match status" value="1"/>
</dbReference>
<dbReference type="HAMAP" id="MF_00528">
    <property type="entry name" value="Maf"/>
    <property type="match status" value="1"/>
</dbReference>
<dbReference type="CDD" id="cd00555">
    <property type="entry name" value="Maf"/>
    <property type="match status" value="1"/>
</dbReference>
<gene>
    <name evidence="3" type="primary">ORF47736</name>
</gene>
<reference evidence="3" key="1">
    <citation type="submission" date="2014-12" db="EMBL/GenBank/DDBJ databases">
        <title>Insight into the proteome of Arion vulgaris.</title>
        <authorList>
            <person name="Aradska J."/>
            <person name="Bulat T."/>
            <person name="Smidak R."/>
            <person name="Sarate P."/>
            <person name="Gangsoo J."/>
            <person name="Sialana F."/>
            <person name="Bilban M."/>
            <person name="Lubec G."/>
        </authorList>
    </citation>
    <scope>NUCLEOTIDE SEQUENCE</scope>
    <source>
        <tissue evidence="3">Skin</tissue>
    </source>
</reference>
<dbReference type="PANTHER" id="PTHR43213:SF5">
    <property type="entry name" value="BIFUNCTIONAL DTTP_UTP PYROPHOSPHATASE_METHYLTRANSFERASE PROTEIN-RELATED"/>
    <property type="match status" value="1"/>
</dbReference>
<evidence type="ECO:0000256" key="2">
    <source>
        <dbReference type="ARBA" id="ARBA00022801"/>
    </source>
</evidence>
<name>A0A0B6Z6B4_9EUPU</name>
<keyword evidence="2" id="KW-0378">Hydrolase</keyword>
<dbReference type="Gene3D" id="3.90.950.10">
    <property type="match status" value="1"/>
</dbReference>
<protein>
    <submittedName>
        <fullName evidence="3">Uncharacterized protein</fullName>
    </submittedName>
</protein>
<dbReference type="PANTHER" id="PTHR43213">
    <property type="entry name" value="BIFUNCTIONAL DTTP/UTP PYROPHOSPHATASE/METHYLTRANSFERASE PROTEIN-RELATED"/>
    <property type="match status" value="1"/>
</dbReference>
<dbReference type="AlphaFoldDB" id="A0A0B6Z6B4"/>
<sequence>MLQPIIHVLNAQKIILASSSPRRKQLLENIGLKFDVLSSTFEENLDKSKYTPSEYVLETARLKTQEVAEKLRVSGSLPDLLIGADTVVSQDNEIFEKPRDKSDAVRILSCLNGKSHTVFTGVVIFVPAHSKVLPMGTTALNASYRYTGFVESTDVYMQEMSPEIIHSYIETGEPMDKAGAYGIQVIGGTLVEKIHGDFFNVMGFPVPRFSKELLAIYKNS</sequence>
<dbReference type="EMBL" id="HACG01016400">
    <property type="protein sequence ID" value="CEK63265.1"/>
    <property type="molecule type" value="Transcribed_RNA"/>
</dbReference>
<dbReference type="SUPFAM" id="SSF52972">
    <property type="entry name" value="ITPase-like"/>
    <property type="match status" value="1"/>
</dbReference>
<organism evidence="3">
    <name type="scientific">Arion vulgaris</name>
    <dbReference type="NCBI Taxonomy" id="1028688"/>
    <lineage>
        <taxon>Eukaryota</taxon>
        <taxon>Metazoa</taxon>
        <taxon>Spiralia</taxon>
        <taxon>Lophotrochozoa</taxon>
        <taxon>Mollusca</taxon>
        <taxon>Gastropoda</taxon>
        <taxon>Heterobranchia</taxon>
        <taxon>Euthyneura</taxon>
        <taxon>Panpulmonata</taxon>
        <taxon>Eupulmonata</taxon>
        <taxon>Stylommatophora</taxon>
        <taxon>Helicina</taxon>
        <taxon>Arionoidea</taxon>
        <taxon>Arionidae</taxon>
        <taxon>Arion</taxon>
    </lineage>
</organism>
<dbReference type="InterPro" id="IPR029001">
    <property type="entry name" value="ITPase-like_fam"/>
</dbReference>
<proteinExistence type="inferred from homology"/>
<evidence type="ECO:0000313" key="3">
    <source>
        <dbReference type="EMBL" id="CEK63265.1"/>
    </source>
</evidence>